<evidence type="ECO:0000256" key="7">
    <source>
        <dbReference type="HAMAP-Rule" id="MF_00444"/>
    </source>
</evidence>
<protein>
    <recommendedName>
        <fullName evidence="7 12">ATP-dependent Clp protease proteolytic subunit</fullName>
        <ecNumber evidence="7 10">3.4.21.92</ecNumber>
    </recommendedName>
    <alternativeName>
        <fullName evidence="7">Endopeptidase Clp</fullName>
    </alternativeName>
</protein>
<dbReference type="InterPro" id="IPR033135">
    <property type="entry name" value="ClpP_His_AS"/>
</dbReference>
<dbReference type="InterPro" id="IPR023562">
    <property type="entry name" value="ClpP/TepA"/>
</dbReference>
<dbReference type="STRING" id="1797245.A2949_00440"/>
<dbReference type="NCBIfam" id="TIGR00493">
    <property type="entry name" value="clpP"/>
    <property type="match status" value="1"/>
</dbReference>
<dbReference type="InterPro" id="IPR001907">
    <property type="entry name" value="ClpP"/>
</dbReference>
<dbReference type="EC" id="3.4.21.92" evidence="7 10"/>
<dbReference type="PANTHER" id="PTHR10381">
    <property type="entry name" value="ATP-DEPENDENT CLP PROTEASE PROTEOLYTIC SUBUNIT"/>
    <property type="match status" value="1"/>
</dbReference>
<comment type="subunit">
    <text evidence="7">Fourteen ClpP subunits assemble into 2 heptameric rings which stack back to back to give a disk-like structure with a central cavity, resembling the structure of eukaryotic proteasomes.</text>
</comment>
<comment type="function">
    <text evidence="7 11">Cleaves peptides in various proteins in a process that requires ATP hydrolysis. Has a chymotrypsin-like activity. Plays a major role in the degradation of misfolded proteins.</text>
</comment>
<name>A0A1F4Y1K1_9BACT</name>
<dbReference type="GO" id="GO:0009368">
    <property type="term" value="C:endopeptidase Clp complex"/>
    <property type="evidence" value="ECO:0007669"/>
    <property type="project" value="TreeGrafter"/>
</dbReference>
<evidence type="ECO:0000256" key="12">
    <source>
        <dbReference type="RuleBase" id="RU003567"/>
    </source>
</evidence>
<dbReference type="PROSITE" id="PS00381">
    <property type="entry name" value="CLP_PROTEASE_SER"/>
    <property type="match status" value="1"/>
</dbReference>
<dbReference type="Proteomes" id="UP000178585">
    <property type="component" value="Unassembled WGS sequence"/>
</dbReference>
<comment type="caution">
    <text evidence="13">The sequence shown here is derived from an EMBL/GenBank/DDBJ whole genome shotgun (WGS) entry which is preliminary data.</text>
</comment>
<reference evidence="13 14" key="1">
    <citation type="journal article" date="2016" name="Nat. Commun.">
        <title>Thousands of microbial genomes shed light on interconnected biogeochemical processes in an aquifer system.</title>
        <authorList>
            <person name="Anantharaman K."/>
            <person name="Brown C.T."/>
            <person name="Hug L.A."/>
            <person name="Sharon I."/>
            <person name="Castelle C.J."/>
            <person name="Probst A.J."/>
            <person name="Thomas B.C."/>
            <person name="Singh A."/>
            <person name="Wilkins M.J."/>
            <person name="Karaoz U."/>
            <person name="Brodie E.L."/>
            <person name="Williams K.H."/>
            <person name="Hubbard S.S."/>
            <person name="Banfield J.F."/>
        </authorList>
    </citation>
    <scope>NUCLEOTIDE SEQUENCE [LARGE SCALE GENOMIC DNA]</scope>
</reference>
<evidence type="ECO:0000256" key="6">
    <source>
        <dbReference type="ARBA" id="ARBA00034021"/>
    </source>
</evidence>
<evidence type="ECO:0000256" key="1">
    <source>
        <dbReference type="ARBA" id="ARBA00007039"/>
    </source>
</evidence>
<keyword evidence="3 7" id="KW-0645">Protease</keyword>
<dbReference type="FunFam" id="3.90.226.10:FF:000001">
    <property type="entry name" value="ATP-dependent Clp protease proteolytic subunit"/>
    <property type="match status" value="1"/>
</dbReference>
<keyword evidence="5 7" id="KW-0720">Serine protease</keyword>
<evidence type="ECO:0000256" key="9">
    <source>
        <dbReference type="PROSITE-ProRule" id="PRU10086"/>
    </source>
</evidence>
<dbReference type="HAMAP" id="MF_00444">
    <property type="entry name" value="ClpP"/>
    <property type="match status" value="1"/>
</dbReference>
<dbReference type="InterPro" id="IPR029045">
    <property type="entry name" value="ClpP/crotonase-like_dom_sf"/>
</dbReference>
<dbReference type="Pfam" id="PF00574">
    <property type="entry name" value="CLP_protease"/>
    <property type="match status" value="1"/>
</dbReference>
<evidence type="ECO:0000313" key="14">
    <source>
        <dbReference type="Proteomes" id="UP000178585"/>
    </source>
</evidence>
<comment type="subcellular location">
    <subcellularLocation>
        <location evidence="7">Cytoplasm</location>
    </subcellularLocation>
</comment>
<evidence type="ECO:0000256" key="3">
    <source>
        <dbReference type="ARBA" id="ARBA00022670"/>
    </source>
</evidence>
<evidence type="ECO:0000256" key="5">
    <source>
        <dbReference type="ARBA" id="ARBA00022825"/>
    </source>
</evidence>
<evidence type="ECO:0000313" key="13">
    <source>
        <dbReference type="EMBL" id="OGC87718.1"/>
    </source>
</evidence>
<dbReference type="PROSITE" id="PS00382">
    <property type="entry name" value="CLP_PROTEASE_HIS"/>
    <property type="match status" value="1"/>
</dbReference>
<evidence type="ECO:0000256" key="4">
    <source>
        <dbReference type="ARBA" id="ARBA00022801"/>
    </source>
</evidence>
<dbReference type="NCBIfam" id="NF001368">
    <property type="entry name" value="PRK00277.1"/>
    <property type="match status" value="1"/>
</dbReference>
<dbReference type="PANTHER" id="PTHR10381:SF70">
    <property type="entry name" value="ATP-DEPENDENT CLP PROTEASE PROTEOLYTIC SUBUNIT"/>
    <property type="match status" value="1"/>
</dbReference>
<dbReference type="GO" id="GO:0051117">
    <property type="term" value="F:ATPase binding"/>
    <property type="evidence" value="ECO:0007669"/>
    <property type="project" value="TreeGrafter"/>
</dbReference>
<dbReference type="EMBL" id="MEWZ01000001">
    <property type="protein sequence ID" value="OGC87718.1"/>
    <property type="molecule type" value="Genomic_DNA"/>
</dbReference>
<dbReference type="SUPFAM" id="SSF52096">
    <property type="entry name" value="ClpP/crotonase"/>
    <property type="match status" value="1"/>
</dbReference>
<comment type="similarity">
    <text evidence="1 7 12">Belongs to the peptidase S14 family.</text>
</comment>
<dbReference type="GO" id="GO:0005737">
    <property type="term" value="C:cytoplasm"/>
    <property type="evidence" value="ECO:0007669"/>
    <property type="project" value="UniProtKB-SubCell"/>
</dbReference>
<proteinExistence type="inferred from homology"/>
<evidence type="ECO:0000256" key="11">
    <source>
        <dbReference type="RuleBase" id="RU000550"/>
    </source>
</evidence>
<accession>A0A1F4Y1K1</accession>
<evidence type="ECO:0000256" key="8">
    <source>
        <dbReference type="PROSITE-ProRule" id="PRU10085"/>
    </source>
</evidence>
<dbReference type="Gene3D" id="3.90.226.10">
    <property type="entry name" value="2-enoyl-CoA Hydratase, Chain A, domain 1"/>
    <property type="match status" value="1"/>
</dbReference>
<feature type="active site" evidence="7 9">
    <location>
        <position position="128"/>
    </location>
</feature>
<feature type="active site" evidence="8">
    <location>
        <position position="103"/>
    </location>
</feature>
<evidence type="ECO:0000256" key="2">
    <source>
        <dbReference type="ARBA" id="ARBA00022490"/>
    </source>
</evidence>
<dbReference type="AlphaFoldDB" id="A0A1F4Y1K1"/>
<keyword evidence="4 7" id="KW-0378">Hydrolase</keyword>
<feature type="active site" description="Nucleophile" evidence="7">
    <location>
        <position position="103"/>
    </location>
</feature>
<comment type="catalytic activity">
    <reaction evidence="6 7 9">
        <text>Hydrolysis of proteins to small peptides in the presence of ATP and magnesium. alpha-casein is the usual test substrate. In the absence of ATP, only oligopeptides shorter than five residues are hydrolyzed (such as succinyl-Leu-Tyr-|-NHMec, and Leu-Tyr-Leu-|-Tyr-Trp, in which cleavage of the -Tyr-|-Leu- and -Tyr-|-Trp bonds also occurs).</text>
        <dbReference type="EC" id="3.4.21.92"/>
    </reaction>
</comment>
<keyword evidence="2 7" id="KW-0963">Cytoplasm</keyword>
<dbReference type="InterPro" id="IPR018215">
    <property type="entry name" value="ClpP_Ser_AS"/>
</dbReference>
<dbReference type="CDD" id="cd07017">
    <property type="entry name" value="S14_ClpP_2"/>
    <property type="match status" value="1"/>
</dbReference>
<sequence>MQNIKNQLVPMVVEKSPQGERAYDIYSRLLKERIIFLAGPIEDYTANLVIAQLLFLASEDPKKDVQLYINSPGGSVTAGLAILDTMNYIKPDVATVCVGIAASAAAVILAAGQKGKRFALPNAEVMIHQPWGGAQGQATDIEITAKHIVATRERLNKILSKATGQPLEKIEKDVDRDYFMMADDAKKYGVIDDILSHQSVTTKK</sequence>
<organism evidence="13 14">
    <name type="scientific">Candidatus Adlerbacteria bacterium RIFCSPLOWO2_01_FULL_54_21b</name>
    <dbReference type="NCBI Taxonomy" id="1797245"/>
    <lineage>
        <taxon>Bacteria</taxon>
        <taxon>Candidatus Adleribacteriota</taxon>
    </lineage>
</organism>
<dbReference type="NCBIfam" id="NF009205">
    <property type="entry name" value="PRK12553.1"/>
    <property type="match status" value="1"/>
</dbReference>
<evidence type="ECO:0000256" key="10">
    <source>
        <dbReference type="RuleBase" id="RU000549"/>
    </source>
</evidence>
<dbReference type="GO" id="GO:0006515">
    <property type="term" value="P:protein quality control for misfolded or incompletely synthesized proteins"/>
    <property type="evidence" value="ECO:0007669"/>
    <property type="project" value="TreeGrafter"/>
</dbReference>
<gene>
    <name evidence="7" type="primary">clpP</name>
    <name evidence="13" type="ORF">A2949_00440</name>
</gene>
<dbReference type="PRINTS" id="PR00127">
    <property type="entry name" value="CLPPROTEASEP"/>
</dbReference>
<dbReference type="GO" id="GO:0004176">
    <property type="term" value="F:ATP-dependent peptidase activity"/>
    <property type="evidence" value="ECO:0007669"/>
    <property type="project" value="InterPro"/>
</dbReference>
<dbReference type="GO" id="GO:0004252">
    <property type="term" value="F:serine-type endopeptidase activity"/>
    <property type="evidence" value="ECO:0007669"/>
    <property type="project" value="UniProtKB-UniRule"/>
</dbReference>